<keyword evidence="4 13" id="KW-0813">Transport</keyword>
<dbReference type="Proteomes" id="UP001617427">
    <property type="component" value="Unassembled WGS sequence"/>
</dbReference>
<keyword evidence="8 13" id="KW-1133">Transmembrane helix</keyword>
<evidence type="ECO:0000256" key="10">
    <source>
        <dbReference type="ARBA" id="ARBA00023112"/>
    </source>
</evidence>
<accession>A0ABW8ETK1</accession>
<evidence type="ECO:0000256" key="8">
    <source>
        <dbReference type="ARBA" id="ARBA00022989"/>
    </source>
</evidence>
<keyword evidence="7 13" id="KW-0812">Transmembrane</keyword>
<evidence type="ECO:0000256" key="9">
    <source>
        <dbReference type="ARBA" id="ARBA00023065"/>
    </source>
</evidence>
<keyword evidence="6" id="KW-0533">Nickel</keyword>
<dbReference type="Pfam" id="PF03824">
    <property type="entry name" value="NicO"/>
    <property type="match status" value="1"/>
</dbReference>
<dbReference type="PANTHER" id="PTHR40659:SF1">
    <property type="entry name" value="NICKEL_COBALT EFFLUX SYSTEM RCNA"/>
    <property type="match status" value="1"/>
</dbReference>
<keyword evidence="5" id="KW-1003">Cell membrane</keyword>
<feature type="transmembrane region" description="Helical" evidence="13">
    <location>
        <begin position="15"/>
        <end position="33"/>
    </location>
</feature>
<evidence type="ECO:0000256" key="2">
    <source>
        <dbReference type="ARBA" id="ARBA00004651"/>
    </source>
</evidence>
<keyword evidence="15" id="KW-1185">Reference proteome</keyword>
<evidence type="ECO:0000256" key="11">
    <source>
        <dbReference type="ARBA" id="ARBA00023136"/>
    </source>
</evidence>
<keyword evidence="3" id="KW-0171">Cobalt transport</keyword>
<proteinExistence type="inferred from homology"/>
<dbReference type="PANTHER" id="PTHR40659">
    <property type="entry name" value="NICKEL/COBALT EFFLUX SYSTEM RCNA"/>
    <property type="match status" value="1"/>
</dbReference>
<name>A0ABW8ETK1_9BURK</name>
<keyword evidence="9" id="KW-0406">Ion transport</keyword>
<dbReference type="InterPro" id="IPR011541">
    <property type="entry name" value="Ni/Co_transpt_high_affinity"/>
</dbReference>
<evidence type="ECO:0000256" key="1">
    <source>
        <dbReference type="ARBA" id="ARBA00002510"/>
    </source>
</evidence>
<evidence type="ECO:0000256" key="7">
    <source>
        <dbReference type="ARBA" id="ARBA00022692"/>
    </source>
</evidence>
<feature type="transmembrane region" description="Helical" evidence="13">
    <location>
        <begin position="91"/>
        <end position="112"/>
    </location>
</feature>
<protein>
    <recommendedName>
        <fullName evidence="13">Nickel/cobalt efflux system</fullName>
    </recommendedName>
</protein>
<feature type="transmembrane region" description="Helical" evidence="13">
    <location>
        <begin position="54"/>
        <end position="79"/>
    </location>
</feature>
<comment type="caution">
    <text evidence="13">Lacks conserved residue(s) required for the propagation of feature annotation.</text>
</comment>
<evidence type="ECO:0000256" key="3">
    <source>
        <dbReference type="ARBA" id="ARBA00022426"/>
    </source>
</evidence>
<evidence type="ECO:0000313" key="14">
    <source>
        <dbReference type="EMBL" id="MFJ3044790.1"/>
    </source>
</evidence>
<gene>
    <name evidence="14" type="ORF">ACIPEN_03060</name>
</gene>
<evidence type="ECO:0000256" key="5">
    <source>
        <dbReference type="ARBA" id="ARBA00022475"/>
    </source>
</evidence>
<evidence type="ECO:0000256" key="12">
    <source>
        <dbReference type="ARBA" id="ARBA00023285"/>
    </source>
</evidence>
<keyword evidence="10" id="KW-0921">Nickel transport</keyword>
<comment type="similarity">
    <text evidence="13">Belongs to the NiCoT transporter (TC 2.A.52) family.</text>
</comment>
<dbReference type="InterPro" id="IPR051224">
    <property type="entry name" value="NiCoT_RcnA"/>
</dbReference>
<comment type="function">
    <text evidence="1">Efflux system for nickel and cobalt.</text>
</comment>
<keyword evidence="12" id="KW-0170">Cobalt</keyword>
<organism evidence="14 15">
    <name type="scientific">Herbaspirillum chlorophenolicum</name>
    <dbReference type="NCBI Taxonomy" id="211589"/>
    <lineage>
        <taxon>Bacteria</taxon>
        <taxon>Pseudomonadati</taxon>
        <taxon>Pseudomonadota</taxon>
        <taxon>Betaproteobacteria</taxon>
        <taxon>Burkholderiales</taxon>
        <taxon>Oxalobacteraceae</taxon>
        <taxon>Herbaspirillum</taxon>
    </lineage>
</organism>
<evidence type="ECO:0000256" key="13">
    <source>
        <dbReference type="RuleBase" id="RU362101"/>
    </source>
</evidence>
<sequence length="239" mass="26958">MIDIASLLRQGAGNLWLLIPCTILLGALHRLEPAHSKTMMTTFIEAMRSMVSRAMLLGSSTLFSHTAVARLAALTGMYLGSGWSSESPAPYVQIAFGALLIGVVLWLAWRAWQRPRKKAQSRRHHSHETKWIDTGHGMLSVDIIEDNVPPRFRLSGENGQHCWPSDGMEIRTIRPNGARQTFKFVDRGDFLESIDEIPEPHEFMARVLLSHDGHRHAYNIHYEEHHFHHANDGPDASDS</sequence>
<evidence type="ECO:0000256" key="6">
    <source>
        <dbReference type="ARBA" id="ARBA00022596"/>
    </source>
</evidence>
<reference evidence="14 15" key="1">
    <citation type="submission" date="2024-10" db="EMBL/GenBank/DDBJ databases">
        <title>The Natural Products Discovery Center: Release of the First 8490 Sequenced Strains for Exploring Actinobacteria Biosynthetic Diversity.</title>
        <authorList>
            <person name="Kalkreuter E."/>
            <person name="Kautsar S.A."/>
            <person name="Yang D."/>
            <person name="Bader C.D."/>
            <person name="Teijaro C.N."/>
            <person name="Fluegel L."/>
            <person name="Davis C.M."/>
            <person name="Simpson J.R."/>
            <person name="Lauterbach L."/>
            <person name="Steele A.D."/>
            <person name="Gui C."/>
            <person name="Meng S."/>
            <person name="Li G."/>
            <person name="Viehrig K."/>
            <person name="Ye F."/>
            <person name="Su P."/>
            <person name="Kiefer A.F."/>
            <person name="Nichols A."/>
            <person name="Cepeda A.J."/>
            <person name="Yan W."/>
            <person name="Fan B."/>
            <person name="Jiang Y."/>
            <person name="Adhikari A."/>
            <person name="Zheng C.-J."/>
            <person name="Schuster L."/>
            <person name="Cowan T.M."/>
            <person name="Smanski M.J."/>
            <person name="Chevrette M.G."/>
            <person name="De Carvalho L.P.S."/>
            <person name="Shen B."/>
        </authorList>
    </citation>
    <scope>NUCLEOTIDE SEQUENCE [LARGE SCALE GENOMIC DNA]</scope>
    <source>
        <strain evidence="14 15">NPDC087045</strain>
    </source>
</reference>
<evidence type="ECO:0000256" key="4">
    <source>
        <dbReference type="ARBA" id="ARBA00022448"/>
    </source>
</evidence>
<comment type="caution">
    <text evidence="14">The sequence shown here is derived from an EMBL/GenBank/DDBJ whole genome shotgun (WGS) entry which is preliminary data.</text>
</comment>
<keyword evidence="11 13" id="KW-0472">Membrane</keyword>
<dbReference type="EMBL" id="JBIUZV010000002">
    <property type="protein sequence ID" value="MFJ3044790.1"/>
    <property type="molecule type" value="Genomic_DNA"/>
</dbReference>
<evidence type="ECO:0000313" key="15">
    <source>
        <dbReference type="Proteomes" id="UP001617427"/>
    </source>
</evidence>
<dbReference type="RefSeq" id="WP_402698282.1">
    <property type="nucleotide sequence ID" value="NZ_JBIUZV010000002.1"/>
</dbReference>
<comment type="subcellular location">
    <subcellularLocation>
        <location evidence="2 13">Cell membrane</location>
        <topology evidence="2 13">Multi-pass membrane protein</topology>
    </subcellularLocation>
</comment>